<evidence type="ECO:0008006" key="11">
    <source>
        <dbReference type="Google" id="ProtNLM"/>
    </source>
</evidence>
<dbReference type="GO" id="GO:0020037">
    <property type="term" value="F:heme binding"/>
    <property type="evidence" value="ECO:0007669"/>
    <property type="project" value="InterPro"/>
</dbReference>
<evidence type="ECO:0000256" key="7">
    <source>
        <dbReference type="PIRSR" id="PIRSR602403-1"/>
    </source>
</evidence>
<dbReference type="AlphaFoldDB" id="A0A8W8IML9"/>
<keyword evidence="4 8" id="KW-0560">Oxidoreductase</keyword>
<dbReference type="Gene3D" id="1.10.630.10">
    <property type="entry name" value="Cytochrome P450"/>
    <property type="match status" value="1"/>
</dbReference>
<dbReference type="SUPFAM" id="SSF48264">
    <property type="entry name" value="Cytochrome P450"/>
    <property type="match status" value="1"/>
</dbReference>
<dbReference type="PROSITE" id="PS00086">
    <property type="entry name" value="CYTOCHROME_P450"/>
    <property type="match status" value="1"/>
</dbReference>
<evidence type="ECO:0000256" key="5">
    <source>
        <dbReference type="ARBA" id="ARBA00023004"/>
    </source>
</evidence>
<protein>
    <recommendedName>
        <fullName evidence="11">Cytochrome P450 26A1</fullName>
    </recommendedName>
</protein>
<dbReference type="InterPro" id="IPR002403">
    <property type="entry name" value="Cyt_P450_E_grp-IV"/>
</dbReference>
<proteinExistence type="inferred from homology"/>
<dbReference type="GO" id="GO:0005506">
    <property type="term" value="F:iron ion binding"/>
    <property type="evidence" value="ECO:0007669"/>
    <property type="project" value="InterPro"/>
</dbReference>
<evidence type="ECO:0000256" key="4">
    <source>
        <dbReference type="ARBA" id="ARBA00023002"/>
    </source>
</evidence>
<dbReference type="OrthoDB" id="1372046at2759"/>
<organism evidence="9 10">
    <name type="scientific">Magallana gigas</name>
    <name type="common">Pacific oyster</name>
    <name type="synonym">Crassostrea gigas</name>
    <dbReference type="NCBI Taxonomy" id="29159"/>
    <lineage>
        <taxon>Eukaryota</taxon>
        <taxon>Metazoa</taxon>
        <taxon>Spiralia</taxon>
        <taxon>Lophotrochozoa</taxon>
        <taxon>Mollusca</taxon>
        <taxon>Bivalvia</taxon>
        <taxon>Autobranchia</taxon>
        <taxon>Pteriomorphia</taxon>
        <taxon>Ostreida</taxon>
        <taxon>Ostreoidea</taxon>
        <taxon>Ostreidae</taxon>
        <taxon>Magallana</taxon>
    </lineage>
</organism>
<dbReference type="GO" id="GO:0016705">
    <property type="term" value="F:oxidoreductase activity, acting on paired donors, with incorporation or reduction of molecular oxygen"/>
    <property type="evidence" value="ECO:0007669"/>
    <property type="project" value="InterPro"/>
</dbReference>
<dbReference type="Pfam" id="PF00067">
    <property type="entry name" value="p450"/>
    <property type="match status" value="1"/>
</dbReference>
<dbReference type="EnsemblMetazoa" id="G14740.3">
    <property type="protein sequence ID" value="G14740.3:cds"/>
    <property type="gene ID" value="G14740"/>
</dbReference>
<keyword evidence="3 7" id="KW-0479">Metal-binding</keyword>
<evidence type="ECO:0000313" key="9">
    <source>
        <dbReference type="EnsemblMetazoa" id="G14740.3:cds"/>
    </source>
</evidence>
<keyword evidence="5 7" id="KW-0408">Iron</keyword>
<reference evidence="9" key="1">
    <citation type="submission" date="2022-08" db="UniProtKB">
        <authorList>
            <consortium name="EnsemblMetazoa"/>
        </authorList>
    </citation>
    <scope>IDENTIFICATION</scope>
    <source>
        <strain evidence="9">05x7-T-G4-1.051#20</strain>
    </source>
</reference>
<dbReference type="GO" id="GO:0034653">
    <property type="term" value="P:retinoic acid catabolic process"/>
    <property type="evidence" value="ECO:0007669"/>
    <property type="project" value="UniProtKB-ARBA"/>
</dbReference>
<sequence>MGTTEWRWLNTSTGPDVLCPSNASCQVLFLKDAKSAELQYVSLYLLFRRLTYIVYPSIISWLLVLLCCKFWKSYVCLNKDPSSQRPLPPGDLGLPFIGETLSFLFLGRKFFDRRREQYGSVFKTHILGKPTVRIIGAENARKILMNENSLVESQWPRSIQMLLGEGSLTLAAGKVHTIRKRAILRAFTYDALSGYAVLTQEIIRKYINKWCSQRNVMGYKEFRSLAFELSCRVLLGFEMNKDEHGRLLDAFETFMSSLFSIPIRIPGLGLDKGMKARETMLKKIKAIILQKQNGRSSAGSTDALSLMMGIEGKEKLEMEEAKDVALELMFAGHETTSSAASTLILNIARNPEVLFKITEELASNGLLDDRGSVLDLGRINKLKYVRNVVKEALRISPPIGGGYRKALHTFEIEGYQIPRGWSIVYSIRDSHETSPVVDKPEVFNPERWSGVQIDDREHYFPFGGGKKGCAGREFAMLMLKVFVIEICRSSCWEVQNLNPKIKFLPVPHPADNLPMVFQKLEGNRLRASTL</sequence>
<feature type="binding site" description="axial binding residue" evidence="7">
    <location>
        <position position="469"/>
    </location>
    <ligand>
        <name>heme</name>
        <dbReference type="ChEBI" id="CHEBI:30413"/>
    </ligand>
    <ligandPart>
        <name>Fe</name>
        <dbReference type="ChEBI" id="CHEBI:18248"/>
    </ligandPart>
</feature>
<evidence type="ECO:0000256" key="8">
    <source>
        <dbReference type="RuleBase" id="RU000461"/>
    </source>
</evidence>
<dbReference type="PRINTS" id="PR00385">
    <property type="entry name" value="P450"/>
</dbReference>
<dbReference type="OMA" id="MIIHSTR"/>
<evidence type="ECO:0000256" key="6">
    <source>
        <dbReference type="ARBA" id="ARBA00023033"/>
    </source>
</evidence>
<comment type="similarity">
    <text evidence="1 8">Belongs to the cytochrome P450 family.</text>
</comment>
<dbReference type="InterPro" id="IPR036396">
    <property type="entry name" value="Cyt_P450_sf"/>
</dbReference>
<evidence type="ECO:0000256" key="3">
    <source>
        <dbReference type="ARBA" id="ARBA00022723"/>
    </source>
</evidence>
<dbReference type="InterPro" id="IPR001128">
    <property type="entry name" value="Cyt_P450"/>
</dbReference>
<dbReference type="PRINTS" id="PR00465">
    <property type="entry name" value="EP450IV"/>
</dbReference>
<keyword evidence="6 8" id="KW-0503">Monooxygenase</keyword>
<name>A0A8W8IML9_MAGGI</name>
<evidence type="ECO:0000256" key="2">
    <source>
        <dbReference type="ARBA" id="ARBA00022617"/>
    </source>
</evidence>
<dbReference type="PANTHER" id="PTHR24286">
    <property type="entry name" value="CYTOCHROME P450 26"/>
    <property type="match status" value="1"/>
</dbReference>
<dbReference type="InterPro" id="IPR017972">
    <property type="entry name" value="Cyt_P450_CS"/>
</dbReference>
<keyword evidence="2 7" id="KW-0349">Heme</keyword>
<dbReference type="GO" id="GO:0004497">
    <property type="term" value="F:monooxygenase activity"/>
    <property type="evidence" value="ECO:0007669"/>
    <property type="project" value="UniProtKB-KW"/>
</dbReference>
<comment type="cofactor">
    <cofactor evidence="7">
        <name>heme</name>
        <dbReference type="ChEBI" id="CHEBI:30413"/>
    </cofactor>
</comment>
<dbReference type="GO" id="GO:0016125">
    <property type="term" value="P:sterol metabolic process"/>
    <property type="evidence" value="ECO:0007669"/>
    <property type="project" value="TreeGrafter"/>
</dbReference>
<keyword evidence="10" id="KW-1185">Reference proteome</keyword>
<dbReference type="Proteomes" id="UP000005408">
    <property type="component" value="Unassembled WGS sequence"/>
</dbReference>
<accession>A0A8W8IML9</accession>
<dbReference type="PANTHER" id="PTHR24286:SF384">
    <property type="entry name" value="P450, PUTATIVE (EUROFUNG)-RELATED"/>
    <property type="match status" value="1"/>
</dbReference>
<evidence type="ECO:0000313" key="10">
    <source>
        <dbReference type="Proteomes" id="UP000005408"/>
    </source>
</evidence>
<evidence type="ECO:0000256" key="1">
    <source>
        <dbReference type="ARBA" id="ARBA00010617"/>
    </source>
</evidence>